<dbReference type="InterPro" id="IPR000417">
    <property type="entry name" value="Hyethyz_kinase"/>
</dbReference>
<dbReference type="GO" id="GO:0004417">
    <property type="term" value="F:hydroxyethylthiazole kinase activity"/>
    <property type="evidence" value="ECO:0007669"/>
    <property type="project" value="UniProtKB-UniRule"/>
</dbReference>
<evidence type="ECO:0000256" key="6">
    <source>
        <dbReference type="ARBA" id="ARBA00022741"/>
    </source>
</evidence>
<evidence type="ECO:0000256" key="8">
    <source>
        <dbReference type="ARBA" id="ARBA00022840"/>
    </source>
</evidence>
<feature type="binding site" evidence="11">
    <location>
        <position position="171"/>
    </location>
    <ligand>
        <name>ATP</name>
        <dbReference type="ChEBI" id="CHEBI:30616"/>
    </ligand>
</feature>
<dbReference type="HAMAP" id="MF_00228">
    <property type="entry name" value="Thz_kinase"/>
    <property type="match status" value="1"/>
</dbReference>
<comment type="pathway">
    <text evidence="3 11">Cofactor biosynthesis; thiamine diphosphate biosynthesis; 4-methyl-5-(2-phosphoethyl)-thiazole from 5-(2-hydroxyethyl)-4-methylthiazole: step 1/1.</text>
</comment>
<evidence type="ECO:0000256" key="10">
    <source>
        <dbReference type="ARBA" id="ARBA00022977"/>
    </source>
</evidence>
<dbReference type="SUPFAM" id="SSF53613">
    <property type="entry name" value="Ribokinase-like"/>
    <property type="match status" value="1"/>
</dbReference>
<dbReference type="EMBL" id="RYZS01000001">
    <property type="protein sequence ID" value="RVU93911.1"/>
    <property type="molecule type" value="Genomic_DNA"/>
</dbReference>
<protein>
    <recommendedName>
        <fullName evidence="11">Hydroxyethylthiazole kinase</fullName>
        <ecNumber evidence="11">2.7.1.50</ecNumber>
    </recommendedName>
    <alternativeName>
        <fullName evidence="11">4-methyl-5-beta-hydroxyethylthiazole kinase</fullName>
        <shortName evidence="11">TH kinase</shortName>
        <shortName evidence="11">Thz kinase</shortName>
    </alternativeName>
</protein>
<evidence type="ECO:0000256" key="7">
    <source>
        <dbReference type="ARBA" id="ARBA00022777"/>
    </source>
</evidence>
<keyword evidence="4 11" id="KW-0808">Transferase</keyword>
<keyword evidence="8 11" id="KW-0067">ATP-binding</keyword>
<sequence length="272" mass="29368">MIKTNISKGFPLENAPLVHCITNEVTCETVANALLYVGAKPIMASDPREFEELFQQTDGLLLNIGHLSEERGTSLLAASKLANSVHKPTVVDLVGYGVSRDRNQVGRSLVAENPTVVKGNISELRNFCGLPSQARGVDGSELDQSEEAIAELSEALQKLAALYPKTTFLATGTQDIIIDQERIFHLMNGVSALDRFTGTGDVVGALIAALLGSGMKAIDAAVTAVSYFNLCGEQAGDTIGLAAFRQETLNQLSILMEENWWTKVKGREMQWT</sequence>
<reference evidence="12 13" key="1">
    <citation type="submission" date="2018-12" db="EMBL/GenBank/DDBJ databases">
        <title>A novel vanA-carrying plasmid in a clinical isolate of Enterococcus avium.</title>
        <authorList>
            <person name="Bernasconi O.J."/>
            <person name="Luzzaro F."/>
            <person name="Endimiani A."/>
        </authorList>
    </citation>
    <scope>NUCLEOTIDE SEQUENCE [LARGE SCALE GENOMIC DNA]</scope>
    <source>
        <strain evidence="12 13">LC0559/18</strain>
    </source>
</reference>
<accession>A0A437UK38</accession>
<keyword evidence="6 11" id="KW-0547">Nucleotide-binding</keyword>
<dbReference type="GO" id="GO:0005524">
    <property type="term" value="F:ATP binding"/>
    <property type="evidence" value="ECO:0007669"/>
    <property type="project" value="UniProtKB-UniRule"/>
</dbReference>
<evidence type="ECO:0000313" key="12">
    <source>
        <dbReference type="EMBL" id="RVU93911.1"/>
    </source>
</evidence>
<comment type="cofactor">
    <cofactor evidence="2 11">
        <name>Mg(2+)</name>
        <dbReference type="ChEBI" id="CHEBI:18420"/>
    </cofactor>
</comment>
<organism evidence="12 13">
    <name type="scientific">Enterococcus avium</name>
    <name type="common">Streptococcus avium</name>
    <dbReference type="NCBI Taxonomy" id="33945"/>
    <lineage>
        <taxon>Bacteria</taxon>
        <taxon>Bacillati</taxon>
        <taxon>Bacillota</taxon>
        <taxon>Bacilli</taxon>
        <taxon>Lactobacillales</taxon>
        <taxon>Enterococcaceae</taxon>
        <taxon>Enterococcus</taxon>
    </lineage>
</organism>
<gene>
    <name evidence="11" type="primary">thiM</name>
    <name evidence="12" type="ORF">EK398_03005</name>
</gene>
<comment type="catalytic activity">
    <reaction evidence="1 11">
        <text>5-(2-hydroxyethyl)-4-methylthiazole + ATP = 4-methyl-5-(2-phosphooxyethyl)-thiazole + ADP + H(+)</text>
        <dbReference type="Rhea" id="RHEA:24212"/>
        <dbReference type="ChEBI" id="CHEBI:15378"/>
        <dbReference type="ChEBI" id="CHEBI:17957"/>
        <dbReference type="ChEBI" id="CHEBI:30616"/>
        <dbReference type="ChEBI" id="CHEBI:58296"/>
        <dbReference type="ChEBI" id="CHEBI:456216"/>
        <dbReference type="EC" id="2.7.1.50"/>
    </reaction>
</comment>
<dbReference type="RefSeq" id="WP_127978220.1">
    <property type="nucleotide sequence ID" value="NZ_JAEMPA010000372.1"/>
</dbReference>
<keyword evidence="5 11" id="KW-0479">Metal-binding</keyword>
<feature type="binding site" evidence="11">
    <location>
        <position position="198"/>
    </location>
    <ligand>
        <name>substrate</name>
    </ligand>
</feature>
<name>A0A437UK38_ENTAV</name>
<evidence type="ECO:0000256" key="3">
    <source>
        <dbReference type="ARBA" id="ARBA00004868"/>
    </source>
</evidence>
<dbReference type="Proteomes" id="UP000288388">
    <property type="component" value="Unassembled WGS sequence"/>
</dbReference>
<dbReference type="GO" id="GO:0000287">
    <property type="term" value="F:magnesium ion binding"/>
    <property type="evidence" value="ECO:0007669"/>
    <property type="project" value="UniProtKB-UniRule"/>
</dbReference>
<evidence type="ECO:0000256" key="4">
    <source>
        <dbReference type="ARBA" id="ARBA00022679"/>
    </source>
</evidence>
<dbReference type="InterPro" id="IPR029056">
    <property type="entry name" value="Ribokinase-like"/>
</dbReference>
<evidence type="ECO:0000256" key="11">
    <source>
        <dbReference type="HAMAP-Rule" id="MF_00228"/>
    </source>
</evidence>
<feature type="binding site" evidence="11">
    <location>
        <position position="118"/>
    </location>
    <ligand>
        <name>ATP</name>
        <dbReference type="ChEBI" id="CHEBI:30616"/>
    </ligand>
</feature>
<comment type="similarity">
    <text evidence="11">Belongs to the Thz kinase family.</text>
</comment>
<evidence type="ECO:0000256" key="2">
    <source>
        <dbReference type="ARBA" id="ARBA00001946"/>
    </source>
</evidence>
<dbReference type="Pfam" id="PF02110">
    <property type="entry name" value="HK"/>
    <property type="match status" value="1"/>
</dbReference>
<comment type="function">
    <text evidence="11">Catalyzes the phosphorylation of the hydroxyl group of 4-methyl-5-beta-hydroxyethylthiazole (THZ).</text>
</comment>
<dbReference type="PIRSF" id="PIRSF000513">
    <property type="entry name" value="Thz_kinase"/>
    <property type="match status" value="1"/>
</dbReference>
<keyword evidence="7 11" id="KW-0418">Kinase</keyword>
<keyword evidence="9 11" id="KW-0460">Magnesium</keyword>
<dbReference type="CDD" id="cd01170">
    <property type="entry name" value="THZ_kinase"/>
    <property type="match status" value="1"/>
</dbReference>
<keyword evidence="10 11" id="KW-0784">Thiamine biosynthesis</keyword>
<evidence type="ECO:0000256" key="5">
    <source>
        <dbReference type="ARBA" id="ARBA00022723"/>
    </source>
</evidence>
<dbReference type="UniPathway" id="UPA00060">
    <property type="reaction ID" value="UER00139"/>
</dbReference>
<evidence type="ECO:0000313" key="13">
    <source>
        <dbReference type="Proteomes" id="UP000288388"/>
    </source>
</evidence>
<proteinExistence type="inferred from homology"/>
<dbReference type="EC" id="2.7.1.50" evidence="11"/>
<feature type="binding site" evidence="11">
    <location>
        <position position="43"/>
    </location>
    <ligand>
        <name>substrate</name>
    </ligand>
</feature>
<dbReference type="Gene3D" id="3.40.1190.20">
    <property type="match status" value="1"/>
</dbReference>
<comment type="caution">
    <text evidence="12">The sequence shown here is derived from an EMBL/GenBank/DDBJ whole genome shotgun (WGS) entry which is preliminary data.</text>
</comment>
<dbReference type="AlphaFoldDB" id="A0A437UK38"/>
<evidence type="ECO:0000256" key="9">
    <source>
        <dbReference type="ARBA" id="ARBA00022842"/>
    </source>
</evidence>
<dbReference type="GO" id="GO:0009228">
    <property type="term" value="P:thiamine biosynthetic process"/>
    <property type="evidence" value="ECO:0007669"/>
    <property type="project" value="UniProtKB-KW"/>
</dbReference>
<dbReference type="PRINTS" id="PR01099">
    <property type="entry name" value="HYETHTZKNASE"/>
</dbReference>
<evidence type="ECO:0000256" key="1">
    <source>
        <dbReference type="ARBA" id="ARBA00001771"/>
    </source>
</evidence>
<dbReference type="GO" id="GO:0009229">
    <property type="term" value="P:thiamine diphosphate biosynthetic process"/>
    <property type="evidence" value="ECO:0007669"/>
    <property type="project" value="UniProtKB-UniRule"/>
</dbReference>